<feature type="transmembrane region" description="Helical" evidence="2">
    <location>
        <begin position="45"/>
        <end position="74"/>
    </location>
</feature>
<keyword evidence="5" id="KW-1185">Reference proteome</keyword>
<dbReference type="Proteomes" id="UP000034291">
    <property type="component" value="Unassembled WGS sequence"/>
</dbReference>
<keyword evidence="2" id="KW-1133">Transmembrane helix</keyword>
<proteinExistence type="predicted"/>
<evidence type="ECO:0000313" key="5">
    <source>
        <dbReference type="Proteomes" id="UP000034291"/>
    </source>
</evidence>
<feature type="region of interest" description="Disordered" evidence="1">
    <location>
        <begin position="104"/>
        <end position="170"/>
    </location>
</feature>
<accession>A0A0F8UH18</accession>
<dbReference type="EMBL" id="JZBS01002374">
    <property type="protein sequence ID" value="KKK18984.1"/>
    <property type="molecule type" value="Genomic_DNA"/>
</dbReference>
<keyword evidence="3" id="KW-0732">Signal</keyword>
<feature type="signal peptide" evidence="3">
    <location>
        <begin position="1"/>
        <end position="21"/>
    </location>
</feature>
<evidence type="ECO:0000313" key="4">
    <source>
        <dbReference type="EMBL" id="KKK18984.1"/>
    </source>
</evidence>
<comment type="caution">
    <text evidence="4">The sequence shown here is derived from an EMBL/GenBank/DDBJ whole genome shotgun (WGS) entry which is preliminary data.</text>
</comment>
<keyword evidence="2" id="KW-0812">Transmembrane</keyword>
<organism evidence="4 5">
    <name type="scientific">Aspergillus rambellii</name>
    <dbReference type="NCBI Taxonomy" id="308745"/>
    <lineage>
        <taxon>Eukaryota</taxon>
        <taxon>Fungi</taxon>
        <taxon>Dikarya</taxon>
        <taxon>Ascomycota</taxon>
        <taxon>Pezizomycotina</taxon>
        <taxon>Eurotiomycetes</taxon>
        <taxon>Eurotiomycetidae</taxon>
        <taxon>Eurotiales</taxon>
        <taxon>Aspergillaceae</taxon>
        <taxon>Aspergillus</taxon>
        <taxon>Aspergillus subgen. Nidulantes</taxon>
    </lineage>
</organism>
<name>A0A0F8UH18_9EURO</name>
<sequence>MSAIPAYSAFAIAILFTHVTAQYSYGDTDDPNVAGASGPDSGSGGISTAGIIALGVIAGVVVVLGISSAALFYVAKKRQWAMREALRRSARTVVKAVMTPLTPRFPKSARSTRPPTRDREEEDNELRRTERRYRNPLDPEKDAVVTAKESPKETGSNIRGWSSYFSFNRS</sequence>
<evidence type="ECO:0000256" key="2">
    <source>
        <dbReference type="SAM" id="Phobius"/>
    </source>
</evidence>
<keyword evidence="2" id="KW-0472">Membrane</keyword>
<dbReference type="OrthoDB" id="5425637at2759"/>
<protein>
    <recommendedName>
        <fullName evidence="6">Transmembrane protein</fullName>
    </recommendedName>
</protein>
<evidence type="ECO:0000256" key="1">
    <source>
        <dbReference type="SAM" id="MobiDB-lite"/>
    </source>
</evidence>
<dbReference type="AlphaFoldDB" id="A0A0F8UH18"/>
<feature type="compositionally biased region" description="Polar residues" evidence="1">
    <location>
        <begin position="153"/>
        <end position="170"/>
    </location>
</feature>
<reference evidence="4 5" key="1">
    <citation type="submission" date="2015-02" db="EMBL/GenBank/DDBJ databases">
        <title>Draft Genome Sequences of Two Closely-Related Aflatoxigenic Aspergillus Species Obtained from the Cote d'Ivoire.</title>
        <authorList>
            <person name="Moore G.G."/>
            <person name="Beltz S.B."/>
            <person name="Mack B.M."/>
        </authorList>
    </citation>
    <scope>NUCLEOTIDE SEQUENCE [LARGE SCALE GENOMIC DNA]</scope>
    <source>
        <strain evidence="4 5">SRRC1468</strain>
    </source>
</reference>
<feature type="chain" id="PRO_5002528577" description="Transmembrane protein" evidence="3">
    <location>
        <begin position="22"/>
        <end position="170"/>
    </location>
</feature>
<evidence type="ECO:0000256" key="3">
    <source>
        <dbReference type="SAM" id="SignalP"/>
    </source>
</evidence>
<evidence type="ECO:0008006" key="6">
    <source>
        <dbReference type="Google" id="ProtNLM"/>
    </source>
</evidence>
<feature type="compositionally biased region" description="Basic and acidic residues" evidence="1">
    <location>
        <begin position="115"/>
        <end position="143"/>
    </location>
</feature>
<gene>
    <name evidence="4" type="ORF">ARAM_001488</name>
</gene>